<feature type="compositionally biased region" description="Low complexity" evidence="1">
    <location>
        <begin position="174"/>
        <end position="192"/>
    </location>
</feature>
<feature type="compositionally biased region" description="Low complexity" evidence="1">
    <location>
        <begin position="207"/>
        <end position="218"/>
    </location>
</feature>
<feature type="region of interest" description="Disordered" evidence="1">
    <location>
        <begin position="99"/>
        <end position="281"/>
    </location>
</feature>
<gene>
    <name evidence="2" type="ORF">MRATA1EN1_LOCUS15047</name>
</gene>
<feature type="region of interest" description="Disordered" evidence="1">
    <location>
        <begin position="1"/>
        <end position="27"/>
    </location>
</feature>
<feature type="compositionally biased region" description="Polar residues" evidence="1">
    <location>
        <begin position="144"/>
        <end position="158"/>
    </location>
</feature>
<evidence type="ECO:0000313" key="3">
    <source>
        <dbReference type="Proteomes" id="UP001176941"/>
    </source>
</evidence>
<reference evidence="2" key="1">
    <citation type="submission" date="2023-04" db="EMBL/GenBank/DDBJ databases">
        <authorList>
            <consortium name="ELIXIR-Norway"/>
        </authorList>
    </citation>
    <scope>NUCLEOTIDE SEQUENCE [LARGE SCALE GENOMIC DNA]</scope>
</reference>
<evidence type="ECO:0000313" key="2">
    <source>
        <dbReference type="EMBL" id="CAI9166085.1"/>
    </source>
</evidence>
<keyword evidence="3" id="KW-1185">Reference proteome</keyword>
<sequence>MRLPPSPTASAAAPREQPTGRPAQLGGGFQVWRLDRGKQSSLAPVDVKSLATPATRGVWRQGYKTRLQWQGCNPSWDQTGHGGANLQAHISPYTLAHAWGRGKGRTSAPKERPIQESRRGEGRKSPGGQPRLGQARDAWPGESESGTVRLSPSNSNAGDLTGGAGGPRPQTPLSASRTSSPAAAAPAVSARGPRFRPFPHPSRRARAPSALQFPGRPRLAPPPCPTPPLGRPCPAPRLRHSRADPAPTPGLAPPRAFAIPGQAPPHPLGRPRPAASQSGAGPAPCFRWLRQWRRRASAIEPDPTFLGARWEAYLSPFTRSAHTCDVNAPLPLEYLAAGLSVEAEAVAPGVAQLGLAPELVDAMVVSRGLCRACVVQELLWHVSGWCWLVARPPFPDVISHSQGNWPFNGTFKTS</sequence>
<feature type="compositionally biased region" description="Low complexity" evidence="1">
    <location>
        <begin position="271"/>
        <end position="281"/>
    </location>
</feature>
<dbReference type="Proteomes" id="UP001176941">
    <property type="component" value="Chromosome 25"/>
</dbReference>
<proteinExistence type="predicted"/>
<protein>
    <submittedName>
        <fullName evidence="2">Uncharacterized protein</fullName>
    </submittedName>
</protein>
<accession>A0ABN8YY52</accession>
<dbReference type="EMBL" id="OX459961">
    <property type="protein sequence ID" value="CAI9166085.1"/>
    <property type="molecule type" value="Genomic_DNA"/>
</dbReference>
<organism evidence="2 3">
    <name type="scientific">Rangifer tarandus platyrhynchus</name>
    <name type="common">Svalbard reindeer</name>
    <dbReference type="NCBI Taxonomy" id="3082113"/>
    <lineage>
        <taxon>Eukaryota</taxon>
        <taxon>Metazoa</taxon>
        <taxon>Chordata</taxon>
        <taxon>Craniata</taxon>
        <taxon>Vertebrata</taxon>
        <taxon>Euteleostomi</taxon>
        <taxon>Mammalia</taxon>
        <taxon>Eutheria</taxon>
        <taxon>Laurasiatheria</taxon>
        <taxon>Artiodactyla</taxon>
        <taxon>Ruminantia</taxon>
        <taxon>Pecora</taxon>
        <taxon>Cervidae</taxon>
        <taxon>Odocoileinae</taxon>
        <taxon>Rangifer</taxon>
    </lineage>
</organism>
<name>A0ABN8YY52_RANTA</name>
<feature type="compositionally biased region" description="Basic and acidic residues" evidence="1">
    <location>
        <begin position="108"/>
        <end position="124"/>
    </location>
</feature>
<evidence type="ECO:0000256" key="1">
    <source>
        <dbReference type="SAM" id="MobiDB-lite"/>
    </source>
</evidence>
<feature type="compositionally biased region" description="Pro residues" evidence="1">
    <location>
        <begin position="219"/>
        <end position="235"/>
    </location>
</feature>